<name>A0A401G7U3_9APHY</name>
<dbReference type="GO" id="GO:0005085">
    <property type="term" value="F:guanyl-nucleotide exchange factor activity"/>
    <property type="evidence" value="ECO:0007669"/>
    <property type="project" value="InterPro"/>
</dbReference>
<feature type="region of interest" description="Disordered" evidence="1">
    <location>
        <begin position="294"/>
        <end position="343"/>
    </location>
</feature>
<dbReference type="InParanoid" id="A0A401G7U3"/>
<dbReference type="Pfam" id="PF00621">
    <property type="entry name" value="RhoGEF"/>
    <property type="match status" value="1"/>
</dbReference>
<feature type="compositionally biased region" description="Basic and acidic residues" evidence="1">
    <location>
        <begin position="320"/>
        <end position="335"/>
    </location>
</feature>
<dbReference type="STRING" id="139825.A0A401G7U3"/>
<dbReference type="AlphaFoldDB" id="A0A401G7U3"/>
<feature type="region of interest" description="Disordered" evidence="1">
    <location>
        <begin position="1"/>
        <end position="73"/>
    </location>
</feature>
<gene>
    <name evidence="3" type="ORF">SCP_0111150</name>
</gene>
<comment type="caution">
    <text evidence="3">The sequence shown here is derived from an EMBL/GenBank/DDBJ whole genome shotgun (WGS) entry which is preliminary data.</text>
</comment>
<feature type="compositionally biased region" description="Gly residues" evidence="1">
    <location>
        <begin position="750"/>
        <end position="759"/>
    </location>
</feature>
<feature type="region of interest" description="Disordered" evidence="1">
    <location>
        <begin position="873"/>
        <end position="897"/>
    </location>
</feature>
<dbReference type="SMART" id="SM00325">
    <property type="entry name" value="RhoGEF"/>
    <property type="match status" value="1"/>
</dbReference>
<feature type="compositionally biased region" description="Polar residues" evidence="1">
    <location>
        <begin position="584"/>
        <end position="601"/>
    </location>
</feature>
<feature type="compositionally biased region" description="Low complexity" evidence="1">
    <location>
        <begin position="768"/>
        <end position="806"/>
    </location>
</feature>
<proteinExistence type="predicted"/>
<dbReference type="PROSITE" id="PS50010">
    <property type="entry name" value="DH_2"/>
    <property type="match status" value="1"/>
</dbReference>
<evidence type="ECO:0000256" key="1">
    <source>
        <dbReference type="SAM" id="MobiDB-lite"/>
    </source>
</evidence>
<evidence type="ECO:0000313" key="3">
    <source>
        <dbReference type="EMBL" id="GBE78232.1"/>
    </source>
</evidence>
<sequence>MNDRVAAGIPKPLPSPGRDEKLPPPPPEANNAWNPPAPPKVIQNPDPEELGIPSPSAPQTSLDRKPKKSNPLNDLIDSEKVYVDLLTGIIRKVASAWSRSNLPPPELDTMFRSVETIHKANRSLLAKLKQIGTDPSSPKALGDLLMRWIDDLETPYTTYSSKYCCGFDAWEPIQSNERLRTVLAMFSSTHPPPLPASAPLHPAEPPIWTLDELFLLPKGRLKYYRKLYTRLLKSTTPGRSDHRLLSGALEKLERLIATVDERTEVKVGGVPVTQLPRETEDEVVIDMRSHDSIMPLRSFTNGPEQRASDSTHGSNSTSSGERRSNDTAPTSEDRTSVSTLSMPVTDLERRLRTERTLDIFTMQPKQVRLQMAPPTLHYSREVRFSADVVVSVTPRATGAEVVHRRGHVFILTDLLLVCERMTSQERVQNGRDGADMWLLYPPLAGKHLRVVPISSSDTSLSVVIMRKETVIFHTTTPALRDQMVTEFRECIDAATILLPSSKNAAPPPPVPALPSMNGLPQHPRPLLSKDLRQRSTSPPARALSPPRGPGNRYAPQPPYNNPDFDPAIVNGVSGLALHTGHVQTVSTNQSSPMYPPRSSSAVDEPPGQLAHGSSFGPGQMTPPQPHYGALGGQGPQSFTPGQLVRGPSFGSGQVTVPQPVMDGRGPPPPGPLARGPTVGSGRGGPPQPSFEPGQLMPSGSFNPGQHPGQHPGQLMSSQSYGPGPGQMPPPRNPNFRPPPPDSGFRPGMGLPQGPGQGAPGGPPGGPPLSGLPGHPSPYGQPQSRPSSDSSSQGGLRKSPSSRSLRSQPDRTPASAPPVPDYPLDLTDLPPPRPGFLPRTSSSSSLYSLPSSLYAQPHQTLQSAQMSVRSMSIAPSFVDPSPPSSPVEETPPQLGPTTSTISAQMKCKVFLQQYHSQWKSLGTAKLKLYRESPTNIKQLVVEADNRSKSVLISTIVLSDGVERVGKTGVAVELSDKGQRTGIIYMIQLRNETSAQGLFDSLLAGSDRFLPDRP</sequence>
<dbReference type="PANTHER" id="PTHR45924">
    <property type="entry name" value="FI17866P1"/>
    <property type="match status" value="1"/>
</dbReference>
<organism evidence="3 4">
    <name type="scientific">Sparassis crispa</name>
    <dbReference type="NCBI Taxonomy" id="139825"/>
    <lineage>
        <taxon>Eukaryota</taxon>
        <taxon>Fungi</taxon>
        <taxon>Dikarya</taxon>
        <taxon>Basidiomycota</taxon>
        <taxon>Agaricomycotina</taxon>
        <taxon>Agaricomycetes</taxon>
        <taxon>Polyporales</taxon>
        <taxon>Sparassidaceae</taxon>
        <taxon>Sparassis</taxon>
    </lineage>
</organism>
<dbReference type="SUPFAM" id="SSF48065">
    <property type="entry name" value="DBL homology domain (DH-domain)"/>
    <property type="match status" value="1"/>
</dbReference>
<feature type="compositionally biased region" description="Pro residues" evidence="1">
    <location>
        <begin position="725"/>
        <end position="741"/>
    </location>
</feature>
<dbReference type="Proteomes" id="UP000287166">
    <property type="component" value="Unassembled WGS sequence"/>
</dbReference>
<evidence type="ECO:0000259" key="2">
    <source>
        <dbReference type="PROSITE" id="PS50010"/>
    </source>
</evidence>
<dbReference type="GO" id="GO:0031267">
    <property type="term" value="F:small GTPase binding"/>
    <property type="evidence" value="ECO:0007669"/>
    <property type="project" value="TreeGrafter"/>
</dbReference>
<feature type="domain" description="DH" evidence="2">
    <location>
        <begin position="67"/>
        <end position="262"/>
    </location>
</feature>
<dbReference type="InterPro" id="IPR000219">
    <property type="entry name" value="DH_dom"/>
</dbReference>
<dbReference type="EMBL" id="BFAD01000001">
    <property type="protein sequence ID" value="GBE78232.1"/>
    <property type="molecule type" value="Genomic_DNA"/>
</dbReference>
<feature type="compositionally biased region" description="Low complexity" evidence="1">
    <location>
        <begin position="308"/>
        <end position="319"/>
    </location>
</feature>
<feature type="region of interest" description="Disordered" evidence="1">
    <location>
        <begin position="500"/>
        <end position="567"/>
    </location>
</feature>
<protein>
    <recommendedName>
        <fullName evidence="2">DH domain-containing protein</fullName>
    </recommendedName>
</protein>
<evidence type="ECO:0000313" key="4">
    <source>
        <dbReference type="Proteomes" id="UP000287166"/>
    </source>
</evidence>
<dbReference type="OrthoDB" id="6244550at2759"/>
<dbReference type="GeneID" id="38775149"/>
<keyword evidence="4" id="KW-1185">Reference proteome</keyword>
<dbReference type="RefSeq" id="XP_027609145.1">
    <property type="nucleotide sequence ID" value="XM_027753344.1"/>
</dbReference>
<feature type="region of interest" description="Disordered" evidence="1">
    <location>
        <begin position="584"/>
        <end position="846"/>
    </location>
</feature>
<dbReference type="InterPro" id="IPR035899">
    <property type="entry name" value="DBL_dom_sf"/>
</dbReference>
<reference evidence="3 4" key="1">
    <citation type="journal article" date="2018" name="Sci. Rep.">
        <title>Genome sequence of the cauliflower mushroom Sparassis crispa (Hanabiratake) and its association with beneficial usage.</title>
        <authorList>
            <person name="Kiyama R."/>
            <person name="Furutani Y."/>
            <person name="Kawaguchi K."/>
            <person name="Nakanishi T."/>
        </authorList>
    </citation>
    <scope>NUCLEOTIDE SEQUENCE [LARGE SCALE GENOMIC DNA]</scope>
</reference>
<dbReference type="Gene3D" id="1.20.900.10">
    <property type="entry name" value="Dbl homology (DH) domain"/>
    <property type="match status" value="1"/>
</dbReference>
<dbReference type="PANTHER" id="PTHR45924:SF2">
    <property type="entry name" value="FI17866P1"/>
    <property type="match status" value="1"/>
</dbReference>
<accession>A0A401G7U3</accession>